<keyword evidence="3" id="KW-1185">Reference proteome</keyword>
<proteinExistence type="predicted"/>
<protein>
    <recommendedName>
        <fullName evidence="4">BZIP domain-containing protein</fullName>
    </recommendedName>
</protein>
<dbReference type="EMBL" id="JBEFKJ010000025">
    <property type="protein sequence ID" value="KAL2039529.1"/>
    <property type="molecule type" value="Genomic_DNA"/>
</dbReference>
<feature type="compositionally biased region" description="Polar residues" evidence="1">
    <location>
        <begin position="126"/>
        <end position="135"/>
    </location>
</feature>
<evidence type="ECO:0000256" key="1">
    <source>
        <dbReference type="SAM" id="MobiDB-lite"/>
    </source>
</evidence>
<gene>
    <name evidence="2" type="ORF">N7G274_007801</name>
</gene>
<evidence type="ECO:0000313" key="3">
    <source>
        <dbReference type="Proteomes" id="UP001590950"/>
    </source>
</evidence>
<name>A0ABR4A480_9LECA</name>
<organism evidence="2 3">
    <name type="scientific">Stereocaulon virgatum</name>
    <dbReference type="NCBI Taxonomy" id="373712"/>
    <lineage>
        <taxon>Eukaryota</taxon>
        <taxon>Fungi</taxon>
        <taxon>Dikarya</taxon>
        <taxon>Ascomycota</taxon>
        <taxon>Pezizomycotina</taxon>
        <taxon>Lecanoromycetes</taxon>
        <taxon>OSLEUM clade</taxon>
        <taxon>Lecanoromycetidae</taxon>
        <taxon>Lecanorales</taxon>
        <taxon>Lecanorineae</taxon>
        <taxon>Stereocaulaceae</taxon>
        <taxon>Stereocaulon</taxon>
    </lineage>
</organism>
<feature type="region of interest" description="Disordered" evidence="1">
    <location>
        <begin position="1"/>
        <end position="271"/>
    </location>
</feature>
<feature type="compositionally biased region" description="Basic and acidic residues" evidence="1">
    <location>
        <begin position="253"/>
        <end position="271"/>
    </location>
</feature>
<dbReference type="Proteomes" id="UP001590950">
    <property type="component" value="Unassembled WGS sequence"/>
</dbReference>
<feature type="compositionally biased region" description="Low complexity" evidence="1">
    <location>
        <begin position="34"/>
        <end position="47"/>
    </location>
</feature>
<feature type="compositionally biased region" description="Basic and acidic residues" evidence="1">
    <location>
        <begin position="217"/>
        <end position="232"/>
    </location>
</feature>
<feature type="compositionally biased region" description="Polar residues" evidence="1">
    <location>
        <begin position="87"/>
        <end position="99"/>
    </location>
</feature>
<evidence type="ECO:0008006" key="4">
    <source>
        <dbReference type="Google" id="ProtNLM"/>
    </source>
</evidence>
<sequence length="271" mass="29660">MDDSTSPSSLCMSPKRKRDEGDHMLFTYAPSPSRLRTTNLPTRPLLPETCSSESSPRTSVAGHLQNLDLDEQHQIPKLDFGPPIVPQSDNSVDGSSTFRPQIFRPYQTFTGPITPPPSSSGPPTGASQAVFQAQPSPLPLEIPETPRLRPVSSPTPPPSATKPKSPPPPSQALWWTDTEITGHDPNDPTDDGYGINGVGFLPTPATANARSERRKKQLAEWKNREAREARQKRSDRRRRRGAEVPSGAYAADQGDRAGGAEEGRRVRFLEI</sequence>
<accession>A0ABR4A480</accession>
<feature type="compositionally biased region" description="Polar residues" evidence="1">
    <location>
        <begin position="1"/>
        <end position="11"/>
    </location>
</feature>
<comment type="caution">
    <text evidence="2">The sequence shown here is derived from an EMBL/GenBank/DDBJ whole genome shotgun (WGS) entry which is preliminary data.</text>
</comment>
<reference evidence="2 3" key="1">
    <citation type="submission" date="2024-09" db="EMBL/GenBank/DDBJ databases">
        <title>Rethinking Asexuality: The Enigmatic Case of Functional Sexual Genes in Lepraria (Stereocaulaceae).</title>
        <authorList>
            <person name="Doellman M."/>
            <person name="Sun Y."/>
            <person name="Barcenas-Pena A."/>
            <person name="Lumbsch H.T."/>
            <person name="Grewe F."/>
        </authorList>
    </citation>
    <scope>NUCLEOTIDE SEQUENCE [LARGE SCALE GENOMIC DNA]</scope>
    <source>
        <strain evidence="2 3">Mercado 3170</strain>
    </source>
</reference>
<evidence type="ECO:0000313" key="2">
    <source>
        <dbReference type="EMBL" id="KAL2039529.1"/>
    </source>
</evidence>
<feature type="compositionally biased region" description="Pro residues" evidence="1">
    <location>
        <begin position="153"/>
        <end position="170"/>
    </location>
</feature>
<feature type="compositionally biased region" description="Polar residues" evidence="1">
    <location>
        <begin position="49"/>
        <end position="58"/>
    </location>
</feature>